<dbReference type="RefSeq" id="WP_161697231.1">
    <property type="nucleotide sequence ID" value="NZ_JAAAMU010000004.1"/>
</dbReference>
<sequence>MAYMLGVSLLTLLVVLYDWPRIQKNQVKERAVFTTLTLLGWLILLLVKLFPNMPGTTQLITAIYKPLSAMLN</sequence>
<evidence type="ECO:0000313" key="2">
    <source>
        <dbReference type="EMBL" id="NBC69435.1"/>
    </source>
</evidence>
<feature type="transmembrane region" description="Helical" evidence="1">
    <location>
        <begin position="30"/>
        <end position="50"/>
    </location>
</feature>
<dbReference type="EMBL" id="JAAAMU010000004">
    <property type="protein sequence ID" value="NBC69435.1"/>
    <property type="molecule type" value="Genomic_DNA"/>
</dbReference>
<gene>
    <name evidence="2" type="ORF">GT003_10570</name>
</gene>
<proteinExistence type="predicted"/>
<keyword evidence="1" id="KW-1133">Transmembrane helix</keyword>
<dbReference type="Proteomes" id="UP000558113">
    <property type="component" value="Unassembled WGS sequence"/>
</dbReference>
<comment type="caution">
    <text evidence="2">The sequence shown here is derived from an EMBL/GenBank/DDBJ whole genome shotgun (WGS) entry which is preliminary data.</text>
</comment>
<name>A0A7X5C0M9_9BACL</name>
<keyword evidence="1" id="KW-0472">Membrane</keyword>
<evidence type="ECO:0000256" key="1">
    <source>
        <dbReference type="SAM" id="Phobius"/>
    </source>
</evidence>
<organism evidence="2 3">
    <name type="scientific">Paenibacillus sacheonensis</name>
    <dbReference type="NCBI Taxonomy" id="742054"/>
    <lineage>
        <taxon>Bacteria</taxon>
        <taxon>Bacillati</taxon>
        <taxon>Bacillota</taxon>
        <taxon>Bacilli</taxon>
        <taxon>Bacillales</taxon>
        <taxon>Paenibacillaceae</taxon>
        <taxon>Paenibacillus</taxon>
    </lineage>
</organism>
<accession>A0A7X5C0M9</accession>
<evidence type="ECO:0000313" key="3">
    <source>
        <dbReference type="Proteomes" id="UP000558113"/>
    </source>
</evidence>
<reference evidence="2 3" key="1">
    <citation type="submission" date="2020-01" db="EMBL/GenBank/DDBJ databases">
        <title>Paenibacillus soybeanensis sp. nov. isolated from the nodules of soybean (Glycine max(L.) Merr).</title>
        <authorList>
            <person name="Wang H."/>
        </authorList>
    </citation>
    <scope>NUCLEOTIDE SEQUENCE [LARGE SCALE GENOMIC DNA]</scope>
    <source>
        <strain evidence="2 3">DSM 23054</strain>
    </source>
</reference>
<dbReference type="AlphaFoldDB" id="A0A7X5C0M9"/>
<keyword evidence="3" id="KW-1185">Reference proteome</keyword>
<protein>
    <submittedName>
        <fullName evidence="2">Uncharacterized protein</fullName>
    </submittedName>
</protein>
<keyword evidence="1" id="KW-0812">Transmembrane</keyword>